<dbReference type="InterPro" id="IPR002092">
    <property type="entry name" value="DNA-dir_Rpol_phage-type"/>
</dbReference>
<dbReference type="EMBL" id="QKQS01000001">
    <property type="protein sequence ID" value="PZA13978.1"/>
    <property type="molecule type" value="Genomic_DNA"/>
</dbReference>
<protein>
    <recommendedName>
        <fullName evidence="2">DNA-directed RNA polymerase</fullName>
        <ecNumber evidence="2">2.7.7.6</ecNumber>
    </recommendedName>
</protein>
<evidence type="ECO:0000256" key="3">
    <source>
        <dbReference type="ARBA" id="ARBA00022478"/>
    </source>
</evidence>
<evidence type="ECO:0000256" key="8">
    <source>
        <dbReference type="SAM" id="MobiDB-lite"/>
    </source>
</evidence>
<evidence type="ECO:0000313" key="10">
    <source>
        <dbReference type="EMBL" id="PZA13978.1"/>
    </source>
</evidence>
<keyword evidence="6" id="KW-0804">Transcription</keyword>
<dbReference type="Gene3D" id="1.10.287.260">
    <property type="match status" value="1"/>
</dbReference>
<keyword evidence="3" id="KW-0240">DNA-directed RNA polymerase</keyword>
<organism evidence="10 11">
    <name type="scientific">Rhodopseudomonas palustris</name>
    <dbReference type="NCBI Taxonomy" id="1076"/>
    <lineage>
        <taxon>Bacteria</taxon>
        <taxon>Pseudomonadati</taxon>
        <taxon>Pseudomonadota</taxon>
        <taxon>Alphaproteobacteria</taxon>
        <taxon>Hyphomicrobiales</taxon>
        <taxon>Nitrobacteraceae</taxon>
        <taxon>Rhodopseudomonas</taxon>
    </lineage>
</organism>
<comment type="caution">
    <text evidence="10">The sequence shown here is derived from an EMBL/GenBank/DDBJ whole genome shotgun (WGS) entry which is preliminary data.</text>
</comment>
<accession>A0A323V1F9</accession>
<feature type="region of interest" description="Disordered" evidence="8">
    <location>
        <begin position="1"/>
        <end position="47"/>
    </location>
</feature>
<dbReference type="GO" id="GO:0003899">
    <property type="term" value="F:DNA-directed RNA polymerase activity"/>
    <property type="evidence" value="ECO:0007669"/>
    <property type="project" value="UniProtKB-EC"/>
</dbReference>
<dbReference type="InterPro" id="IPR024075">
    <property type="entry name" value="DNA-dir_RNA_pol_helix_hairp_sf"/>
</dbReference>
<dbReference type="AlphaFoldDB" id="A0A323V1F9"/>
<dbReference type="SMART" id="SM01311">
    <property type="entry name" value="RPOL_N"/>
    <property type="match status" value="1"/>
</dbReference>
<evidence type="ECO:0000313" key="11">
    <source>
        <dbReference type="Proteomes" id="UP000248134"/>
    </source>
</evidence>
<feature type="compositionally biased region" description="Basic and acidic residues" evidence="8">
    <location>
        <begin position="1"/>
        <end position="16"/>
    </location>
</feature>
<dbReference type="InterPro" id="IPR043502">
    <property type="entry name" value="DNA/RNA_pol_sf"/>
</dbReference>
<dbReference type="EC" id="2.7.7.6" evidence="2"/>
<dbReference type="GO" id="GO:0006351">
    <property type="term" value="P:DNA-templated transcription"/>
    <property type="evidence" value="ECO:0007669"/>
    <property type="project" value="InterPro"/>
</dbReference>
<dbReference type="Gene3D" id="1.10.150.20">
    <property type="entry name" value="5' to 3' exonuclease, C-terminal subdomain"/>
    <property type="match status" value="1"/>
</dbReference>
<sequence>MGRGAGRDADRPDGRGVLHAVHPGRQIPAPALRPHAPRQDRNQREGGSLTAAVALREEQHEQQAREAGAKKVRDRVIKAQQKGLGAETPGGVGLVKRAIGPLSQAIKAALDDAKSGRAGRRHVAMRTLDLLAPEVSAYLATRVAVSSAILRRSLTNTAVQIGSAIEEELRLAAFEEQQGGLYNTIMRRMKERGASAGHARRVFVFAANKASVELPKLTQTEKLHLGTRLVEMLVEVTGFIDIVTVRSGTKTKLIVRPTDVAEQWIKDRDARAELLSPIAAPMVAPPKDWESTRGGGYYSYPVTQMPLVKACNHSRHKELLESADLSIVLRGLNAIQRTAWRINTKVLDVMTEVWDRDLQIAMPNKHDLELPSKPVGFDPAAKGKAAWANVPDEKRQAYRVEARRIHEENAATRGKRVQIAQALQVATELRDEPAIYFPHQLDFRGRGYAVPASLNPQSSDQAKALLTFAAEKGKPIETPRAAGWLAIHGANMFGYDKANFADRIAWVQEREEQIKYTASEPLGDLWWTDADKPWCFLAWCFEYAAFLEHGYGYVSSLPLAVDGSCNGLQHFSAMLRDPIGGAAVNLTPNALPADIYQKVADRVIWKLEQAKEEWQNRSWLDFGINRKITKRPVMVLPYGGTFRSCMQYVAEAVHEKIASGAENPFGDELRPNINLLARMVWDSIGDVVVAARQAMDWLQKVARICTKHGHPLIWTTPSGFPVYQSYMDLTHRRVKTRLQGSIVFLSTQEEADTIDGSKQALAVSPNFVHSLDAAAMMLTIDLALDNGVEQFAMIHDSYGTVAADMDMLSACLRHAFVDMYTDHHVLAELLAGLPEEVRAECPPPPPLGTLDIKEVLESEFFFA</sequence>
<keyword evidence="5" id="KW-0548">Nucleotidyltransferase</keyword>
<dbReference type="PROSITE" id="PS00900">
    <property type="entry name" value="RNA_POL_PHAGE_1"/>
    <property type="match status" value="1"/>
</dbReference>
<dbReference type="InterPro" id="IPR046950">
    <property type="entry name" value="DNA-dir_Rpol_C_phage-type"/>
</dbReference>
<comment type="catalytic activity">
    <reaction evidence="7">
        <text>RNA(n) + a ribonucleoside 5'-triphosphate = RNA(n+1) + diphosphate</text>
        <dbReference type="Rhea" id="RHEA:21248"/>
        <dbReference type="Rhea" id="RHEA-COMP:14527"/>
        <dbReference type="Rhea" id="RHEA-COMP:17342"/>
        <dbReference type="ChEBI" id="CHEBI:33019"/>
        <dbReference type="ChEBI" id="CHEBI:61557"/>
        <dbReference type="ChEBI" id="CHEBI:140395"/>
        <dbReference type="EC" id="2.7.7.6"/>
    </reaction>
</comment>
<keyword evidence="4" id="KW-0808">Transferase</keyword>
<gene>
    <name evidence="10" type="ORF">DNX69_00690</name>
</gene>
<dbReference type="GO" id="GO:0003677">
    <property type="term" value="F:DNA binding"/>
    <property type="evidence" value="ECO:0007669"/>
    <property type="project" value="InterPro"/>
</dbReference>
<dbReference type="PANTHER" id="PTHR10102:SF0">
    <property type="entry name" value="DNA-DIRECTED RNA POLYMERASE, MITOCHONDRIAL"/>
    <property type="match status" value="1"/>
</dbReference>
<dbReference type="Proteomes" id="UP000248134">
    <property type="component" value="Unassembled WGS sequence"/>
</dbReference>
<evidence type="ECO:0000256" key="6">
    <source>
        <dbReference type="ARBA" id="ARBA00023163"/>
    </source>
</evidence>
<evidence type="ECO:0000256" key="2">
    <source>
        <dbReference type="ARBA" id="ARBA00012418"/>
    </source>
</evidence>
<dbReference type="InterPro" id="IPR029262">
    <property type="entry name" value="RPOL_N"/>
</dbReference>
<dbReference type="Gene3D" id="1.10.1320.10">
    <property type="entry name" value="DNA-directed RNA polymerase, N-terminal domain"/>
    <property type="match status" value="1"/>
</dbReference>
<dbReference type="Pfam" id="PF14700">
    <property type="entry name" value="RPOL_N"/>
    <property type="match status" value="1"/>
</dbReference>
<dbReference type="OrthoDB" id="5465434at2"/>
<name>A0A323V1F9_RHOPL</name>
<dbReference type="PANTHER" id="PTHR10102">
    <property type="entry name" value="DNA-DIRECTED RNA POLYMERASE, MITOCHONDRIAL"/>
    <property type="match status" value="1"/>
</dbReference>
<evidence type="ECO:0000256" key="4">
    <source>
        <dbReference type="ARBA" id="ARBA00022679"/>
    </source>
</evidence>
<evidence type="ECO:0000256" key="5">
    <source>
        <dbReference type="ARBA" id="ARBA00022695"/>
    </source>
</evidence>
<proteinExistence type="inferred from homology"/>
<evidence type="ECO:0000256" key="7">
    <source>
        <dbReference type="ARBA" id="ARBA00048552"/>
    </source>
</evidence>
<feature type="domain" description="DNA-directed RNA polymerase N-terminal" evidence="9">
    <location>
        <begin position="55"/>
        <end position="337"/>
    </location>
</feature>
<dbReference type="SUPFAM" id="SSF56672">
    <property type="entry name" value="DNA/RNA polymerases"/>
    <property type="match status" value="1"/>
</dbReference>
<dbReference type="InterPro" id="IPR037159">
    <property type="entry name" value="RNA_POL_N_sf"/>
</dbReference>
<reference evidence="10 11" key="1">
    <citation type="submission" date="2018-06" db="EMBL/GenBank/DDBJ databases">
        <title>Draft Whole-Genome Sequence of the purple photosynthetic bacterium Rhodospeudomonas palustris XCP.</title>
        <authorList>
            <person name="Rayyan A."/>
            <person name="Meyer T.E."/>
            <person name="Kyndt J.A."/>
        </authorList>
    </citation>
    <scope>NUCLEOTIDE SEQUENCE [LARGE SCALE GENOMIC DNA]</scope>
    <source>
        <strain evidence="10 11">XCP</strain>
    </source>
</reference>
<evidence type="ECO:0000256" key="1">
    <source>
        <dbReference type="ARBA" id="ARBA00009493"/>
    </source>
</evidence>
<dbReference type="Pfam" id="PF00940">
    <property type="entry name" value="RNA_pol"/>
    <property type="match status" value="1"/>
</dbReference>
<evidence type="ECO:0000259" key="9">
    <source>
        <dbReference type="SMART" id="SM01311"/>
    </source>
</evidence>
<dbReference type="GO" id="GO:0000428">
    <property type="term" value="C:DNA-directed RNA polymerase complex"/>
    <property type="evidence" value="ECO:0007669"/>
    <property type="project" value="UniProtKB-KW"/>
</dbReference>
<dbReference type="Gene3D" id="1.10.287.280">
    <property type="match status" value="1"/>
</dbReference>
<comment type="similarity">
    <text evidence="1">Belongs to the phage and mitochondrial RNA polymerase family.</text>
</comment>